<evidence type="ECO:0000256" key="4">
    <source>
        <dbReference type="ARBA" id="ARBA00023136"/>
    </source>
</evidence>
<dbReference type="Pfam" id="PF01226">
    <property type="entry name" value="Form_Nir_trans"/>
    <property type="match status" value="1"/>
</dbReference>
<evidence type="ECO:0000256" key="6">
    <source>
        <dbReference type="SAM" id="Phobius"/>
    </source>
</evidence>
<evidence type="ECO:0000256" key="3">
    <source>
        <dbReference type="ARBA" id="ARBA00022989"/>
    </source>
</evidence>
<feature type="transmembrane region" description="Helical" evidence="6">
    <location>
        <begin position="219"/>
        <end position="239"/>
    </location>
</feature>
<dbReference type="InterPro" id="IPR000292">
    <property type="entry name" value="For/NO2_transpt"/>
</dbReference>
<reference evidence="7" key="1">
    <citation type="submission" date="2022-12" db="EMBL/GenBank/DDBJ databases">
        <title>Complete genome sequence of an Australian strain of Rouxiella badensis DAR84756 and resolution of the R. badensis DSM100043 and R. chamberiensis DSM28324 genomes.</title>
        <authorList>
            <person name="Paul S."/>
            <person name="Anderson P.J."/>
            <person name="Maynard G."/>
            <person name="Dyall-Smith M."/>
            <person name="Kudinha T."/>
        </authorList>
    </citation>
    <scope>NUCLEOTIDE SEQUENCE</scope>
    <source>
        <strain evidence="7">DSM 28324</strain>
    </source>
</reference>
<comment type="subcellular location">
    <subcellularLocation>
        <location evidence="1">Membrane</location>
        <topology evidence="1">Multi-pass membrane protein</topology>
    </subcellularLocation>
</comment>
<feature type="transmembrane region" description="Helical" evidence="6">
    <location>
        <begin position="102"/>
        <end position="120"/>
    </location>
</feature>
<evidence type="ECO:0000313" key="8">
    <source>
        <dbReference type="Proteomes" id="UP001164712"/>
    </source>
</evidence>
<dbReference type="Gene3D" id="1.20.1080.10">
    <property type="entry name" value="Glycerol uptake facilitator protein"/>
    <property type="match status" value="1"/>
</dbReference>
<keyword evidence="2 6" id="KW-0812">Transmembrane</keyword>
<keyword evidence="8" id="KW-1185">Reference proteome</keyword>
<feature type="region of interest" description="Disordered" evidence="5">
    <location>
        <begin position="1"/>
        <end position="40"/>
    </location>
</feature>
<evidence type="ECO:0000313" key="7">
    <source>
        <dbReference type="EMBL" id="WAT01540.1"/>
    </source>
</evidence>
<dbReference type="EMBL" id="CP114058">
    <property type="protein sequence ID" value="WAT01540.1"/>
    <property type="molecule type" value="Genomic_DNA"/>
</dbReference>
<sequence length="332" mass="36205">MNQRSNAAHAAKESITDGPEVDSKEEEEGTEIEVDEENLPSRAAAVHEQIRMEGEKELERDGLALMWSAIAAGLSISASLVTKGILHEQLEDTPARFFLENLGYTVGFIIVIMARQQLFTENTVTAVLPVMHKPTLKNFGILFRLWGVVLAGNLIGAACASLAFIYLPLFEPSILHAMTTISLEVMEKDPAGMFVGGVVSGWLIATMVWMQPSAGAAKIWVILLMTYLVAIGNLTHIVVGSVEVLYLVLSGTLPWEAFLWPFALPTLAGNIIGGTFIFALISHAQIRNDLSNERKKAQELEGKDKDSDKGQTGGKNRGQDIKKRPGHDKNAQ</sequence>
<dbReference type="RefSeq" id="WP_045047435.1">
    <property type="nucleotide sequence ID" value="NZ_CP114058.1"/>
</dbReference>
<dbReference type="PANTHER" id="PTHR30520">
    <property type="entry name" value="FORMATE TRANSPORTER-RELATED"/>
    <property type="match status" value="1"/>
</dbReference>
<feature type="transmembrane region" description="Helical" evidence="6">
    <location>
        <begin position="190"/>
        <end position="210"/>
    </location>
</feature>
<feature type="transmembrane region" description="Helical" evidence="6">
    <location>
        <begin position="62"/>
        <end position="82"/>
    </location>
</feature>
<keyword evidence="3 6" id="KW-1133">Transmembrane helix</keyword>
<accession>A0ABY7HQU2</accession>
<feature type="compositionally biased region" description="Basic and acidic residues" evidence="5">
    <location>
        <begin position="293"/>
        <end position="309"/>
    </location>
</feature>
<dbReference type="PANTHER" id="PTHR30520:SF2">
    <property type="entry name" value="INNER MEMBRANE PROTEIN YFDC"/>
    <property type="match status" value="1"/>
</dbReference>
<evidence type="ECO:0000256" key="2">
    <source>
        <dbReference type="ARBA" id="ARBA00022692"/>
    </source>
</evidence>
<feature type="region of interest" description="Disordered" evidence="5">
    <location>
        <begin position="293"/>
        <end position="332"/>
    </location>
</feature>
<feature type="compositionally biased region" description="Basic and acidic residues" evidence="5">
    <location>
        <begin position="317"/>
        <end position="332"/>
    </location>
</feature>
<protein>
    <submittedName>
        <fullName evidence="7">Formate/nitrite transporter family protein</fullName>
    </submittedName>
</protein>
<feature type="transmembrane region" description="Helical" evidence="6">
    <location>
        <begin position="141"/>
        <end position="170"/>
    </location>
</feature>
<evidence type="ECO:0000256" key="5">
    <source>
        <dbReference type="SAM" id="MobiDB-lite"/>
    </source>
</evidence>
<gene>
    <name evidence="7" type="ORF">O1V66_01810</name>
</gene>
<proteinExistence type="predicted"/>
<keyword evidence="4 6" id="KW-0472">Membrane</keyword>
<organism evidence="7 8">
    <name type="scientific">Rouxiella chamberiensis</name>
    <dbReference type="NCBI Taxonomy" id="1513468"/>
    <lineage>
        <taxon>Bacteria</taxon>
        <taxon>Pseudomonadati</taxon>
        <taxon>Pseudomonadota</taxon>
        <taxon>Gammaproteobacteria</taxon>
        <taxon>Enterobacterales</taxon>
        <taxon>Yersiniaceae</taxon>
        <taxon>Rouxiella</taxon>
    </lineage>
</organism>
<feature type="transmembrane region" description="Helical" evidence="6">
    <location>
        <begin position="259"/>
        <end position="281"/>
    </location>
</feature>
<name>A0ABY7HQU2_9GAMM</name>
<feature type="compositionally biased region" description="Acidic residues" evidence="5">
    <location>
        <begin position="19"/>
        <end position="38"/>
    </location>
</feature>
<dbReference type="Proteomes" id="UP001164712">
    <property type="component" value="Chromosome"/>
</dbReference>
<evidence type="ECO:0000256" key="1">
    <source>
        <dbReference type="ARBA" id="ARBA00004141"/>
    </source>
</evidence>
<dbReference type="InterPro" id="IPR023271">
    <property type="entry name" value="Aquaporin-like"/>
</dbReference>